<reference evidence="2 3" key="1">
    <citation type="journal article" date="2010" name="Stand. Genomic Sci.">
        <title>Complete genome sequence of Methanoplanus petrolearius type strain (SEBR 4847).</title>
        <authorList>
            <person name="Brambilla E."/>
            <person name="Djao O.D."/>
            <person name="Daligault H."/>
            <person name="Lapidus A."/>
            <person name="Lucas S."/>
            <person name="Hammon N."/>
            <person name="Nolan M."/>
            <person name="Tice H."/>
            <person name="Cheng J.F."/>
            <person name="Han C."/>
            <person name="Tapia R."/>
            <person name="Goodwin L."/>
            <person name="Pitluck S."/>
            <person name="Liolios K."/>
            <person name="Ivanova N."/>
            <person name="Mavromatis K."/>
            <person name="Mikhailova N."/>
            <person name="Pati A."/>
            <person name="Chen A."/>
            <person name="Palaniappan K."/>
            <person name="Land M."/>
            <person name="Hauser L."/>
            <person name="Chang Y.J."/>
            <person name="Jeffries C.D."/>
            <person name="Rohde M."/>
            <person name="Spring S."/>
            <person name="Sikorski J."/>
            <person name="Goker M."/>
            <person name="Woyke T."/>
            <person name="Bristow J."/>
            <person name="Eisen J.A."/>
            <person name="Markowitz V."/>
            <person name="Hugenholtz P."/>
            <person name="Kyrpides N.C."/>
            <person name="Klenk H.P."/>
        </authorList>
    </citation>
    <scope>NUCLEOTIDE SEQUENCE [LARGE SCALE GENOMIC DNA]</scope>
    <source>
        <strain evidence="3">DSM 11571 / OCM 486 / SEBR 4847</strain>
    </source>
</reference>
<evidence type="ECO:0000259" key="1">
    <source>
        <dbReference type="Pfam" id="PF13649"/>
    </source>
</evidence>
<accession>E1RH64</accession>
<dbReference type="InterPro" id="IPR050723">
    <property type="entry name" value="CFA/CMAS"/>
</dbReference>
<dbReference type="CDD" id="cd02440">
    <property type="entry name" value="AdoMet_MTases"/>
    <property type="match status" value="1"/>
</dbReference>
<dbReference type="SUPFAM" id="SSF53335">
    <property type="entry name" value="S-adenosyl-L-methionine-dependent methyltransferases"/>
    <property type="match status" value="1"/>
</dbReference>
<dbReference type="GO" id="GO:0008168">
    <property type="term" value="F:methyltransferase activity"/>
    <property type="evidence" value="ECO:0007669"/>
    <property type="project" value="UniProtKB-KW"/>
</dbReference>
<dbReference type="EMBL" id="CP002117">
    <property type="protein sequence ID" value="ADN35288.1"/>
    <property type="molecule type" value="Genomic_DNA"/>
</dbReference>
<dbReference type="GO" id="GO:0032259">
    <property type="term" value="P:methylation"/>
    <property type="evidence" value="ECO:0007669"/>
    <property type="project" value="UniProtKB-KW"/>
</dbReference>
<sequence length="279" mass="31753" precursor="true">MDCNYIDWNEVWKQKYEKNIKSRGIGDCASIWDSKEKAKGFLARSKNNPDRIREFVDLLGPDKECSILDVGAGPGTLAVPLAELSGHVTAVEPSKGMADVMADYAAERGVSNLDIVRKKWEDVDPGMDLKESYDIVFASHSLGMPDIRESIEKMISVASGKICLFWFAGITAWEQRMTDLWPDLYKKEYSCGPKADVLFNLLYSMNIYPNVEPGLFTSDSVYPDYDTAFHDFKEQFKLSTPEQESILNNYLKKSLVKENCHFLFPGVTTGIRLWWEVER</sequence>
<dbReference type="OrthoDB" id="57427at2157"/>
<dbReference type="PANTHER" id="PTHR43667:SF2">
    <property type="entry name" value="FATTY ACID C-METHYL TRANSFERASE"/>
    <property type="match status" value="1"/>
</dbReference>
<dbReference type="STRING" id="679926.Mpet_0514"/>
<evidence type="ECO:0000313" key="3">
    <source>
        <dbReference type="Proteomes" id="UP000006565"/>
    </source>
</evidence>
<dbReference type="Proteomes" id="UP000006565">
    <property type="component" value="Chromosome"/>
</dbReference>
<feature type="domain" description="Methyltransferase" evidence="1">
    <location>
        <begin position="67"/>
        <end position="157"/>
    </location>
</feature>
<organism evidence="2 3">
    <name type="scientific">Methanolacinia petrolearia (strain DSM 11571 / OCM 486 / SEBR 4847)</name>
    <name type="common">Methanoplanus petrolearius</name>
    <dbReference type="NCBI Taxonomy" id="679926"/>
    <lineage>
        <taxon>Archaea</taxon>
        <taxon>Methanobacteriati</taxon>
        <taxon>Methanobacteriota</taxon>
        <taxon>Stenosarchaea group</taxon>
        <taxon>Methanomicrobia</taxon>
        <taxon>Methanomicrobiales</taxon>
        <taxon>Methanomicrobiaceae</taxon>
        <taxon>Methanolacinia</taxon>
    </lineage>
</organism>
<name>E1RH64_METP4</name>
<dbReference type="InterPro" id="IPR029063">
    <property type="entry name" value="SAM-dependent_MTases_sf"/>
</dbReference>
<gene>
    <name evidence="2" type="ordered locus">Mpet_0514</name>
</gene>
<keyword evidence="3" id="KW-1185">Reference proteome</keyword>
<keyword evidence="2" id="KW-0489">Methyltransferase</keyword>
<dbReference type="eggNOG" id="arCOG01632">
    <property type="taxonomic scope" value="Archaea"/>
</dbReference>
<dbReference type="HOGENOM" id="CLU_060275_1_0_2"/>
<protein>
    <submittedName>
        <fullName evidence="2">Methyltransferase type 11</fullName>
    </submittedName>
</protein>
<keyword evidence="2" id="KW-0808">Transferase</keyword>
<dbReference type="AlphaFoldDB" id="E1RH64"/>
<dbReference type="InterPro" id="IPR041698">
    <property type="entry name" value="Methyltransf_25"/>
</dbReference>
<dbReference type="Gene3D" id="3.40.50.150">
    <property type="entry name" value="Vaccinia Virus protein VP39"/>
    <property type="match status" value="1"/>
</dbReference>
<evidence type="ECO:0000313" key="2">
    <source>
        <dbReference type="EMBL" id="ADN35288.1"/>
    </source>
</evidence>
<dbReference type="KEGG" id="mpi:Mpet_0514"/>
<dbReference type="PANTHER" id="PTHR43667">
    <property type="entry name" value="CYCLOPROPANE-FATTY-ACYL-PHOSPHOLIPID SYNTHASE"/>
    <property type="match status" value="1"/>
</dbReference>
<dbReference type="Pfam" id="PF13649">
    <property type="entry name" value="Methyltransf_25"/>
    <property type="match status" value="1"/>
</dbReference>
<proteinExistence type="predicted"/>
<dbReference type="RefSeq" id="WP_013328466.1">
    <property type="nucleotide sequence ID" value="NC_014507.1"/>
</dbReference>
<dbReference type="GeneID" id="9742962"/>